<evidence type="ECO:0000256" key="1">
    <source>
        <dbReference type="SAM" id="MobiDB-lite"/>
    </source>
</evidence>
<feature type="compositionally biased region" description="Basic and acidic residues" evidence="1">
    <location>
        <begin position="1"/>
        <end position="16"/>
    </location>
</feature>
<dbReference type="Gene3D" id="3.40.50.300">
    <property type="entry name" value="P-loop containing nucleotide triphosphate hydrolases"/>
    <property type="match status" value="1"/>
</dbReference>
<feature type="compositionally biased region" description="Low complexity" evidence="1">
    <location>
        <begin position="69"/>
        <end position="78"/>
    </location>
</feature>
<feature type="region of interest" description="Disordered" evidence="1">
    <location>
        <begin position="1"/>
        <end position="109"/>
    </location>
</feature>
<organism evidence="2 3">
    <name type="scientific">Fraxinus pennsylvanica</name>
    <dbReference type="NCBI Taxonomy" id="56036"/>
    <lineage>
        <taxon>Eukaryota</taxon>
        <taxon>Viridiplantae</taxon>
        <taxon>Streptophyta</taxon>
        <taxon>Embryophyta</taxon>
        <taxon>Tracheophyta</taxon>
        <taxon>Spermatophyta</taxon>
        <taxon>Magnoliopsida</taxon>
        <taxon>eudicotyledons</taxon>
        <taxon>Gunneridae</taxon>
        <taxon>Pentapetalae</taxon>
        <taxon>asterids</taxon>
        <taxon>lamiids</taxon>
        <taxon>Lamiales</taxon>
        <taxon>Oleaceae</taxon>
        <taxon>Oleeae</taxon>
        <taxon>Fraxinus</taxon>
    </lineage>
</organism>
<gene>
    <name evidence="2" type="ORF">FPE_LOCUS10112</name>
</gene>
<evidence type="ECO:0000313" key="2">
    <source>
        <dbReference type="EMBL" id="CAI9762682.1"/>
    </source>
</evidence>
<name>A0AAD1Z8W8_9LAMI</name>
<evidence type="ECO:0000313" key="3">
    <source>
        <dbReference type="Proteomes" id="UP000834106"/>
    </source>
</evidence>
<dbReference type="Proteomes" id="UP000834106">
    <property type="component" value="Chromosome 6"/>
</dbReference>
<dbReference type="InterPro" id="IPR027417">
    <property type="entry name" value="P-loop_NTPase"/>
</dbReference>
<dbReference type="PANTHER" id="PTHR47604:SF1">
    <property type="entry name" value="ADENYLYL CYCLASE"/>
    <property type="match status" value="1"/>
</dbReference>
<reference evidence="2" key="1">
    <citation type="submission" date="2023-05" db="EMBL/GenBank/DDBJ databases">
        <authorList>
            <person name="Huff M."/>
        </authorList>
    </citation>
    <scope>NUCLEOTIDE SEQUENCE</scope>
</reference>
<feature type="compositionally biased region" description="Basic and acidic residues" evidence="1">
    <location>
        <begin position="81"/>
        <end position="109"/>
    </location>
</feature>
<proteinExistence type="predicted"/>
<dbReference type="PANTHER" id="PTHR47604">
    <property type="entry name" value="ADENYLYL CYCLASE"/>
    <property type="match status" value="1"/>
</dbReference>
<sequence length="293" mass="32388">MVGDDDSKHQDDKETDGGEVSSPASQDHHSHQQHFTEEEEEVEKGEQTSNFVVVEYDDLPEKSYDGAVSGSSSSSSSSSDDESHNFEKNKDTKHNASVDSAKEKDSLSERPAEVIHGALEEQAGDSIVQTCPVVHLEKVSLLKAVSNSFGSSWIRGEFQERLKAVLKEVEEAEGKPMLARGQLRCIGSTTLEEYRKYVEKDAAFERCFQQGFLLERKPENAAAITLSDAKRPVIMVELQKLVSEWPLEILKHQKEESRKASAAALKKDIPAMINALSSLGLDVNVNKENLTGK</sequence>
<protein>
    <submittedName>
        <fullName evidence="2">Uncharacterized protein</fullName>
    </submittedName>
</protein>
<dbReference type="EMBL" id="OU503041">
    <property type="protein sequence ID" value="CAI9762682.1"/>
    <property type="molecule type" value="Genomic_DNA"/>
</dbReference>
<accession>A0AAD1Z8W8</accession>
<dbReference type="AlphaFoldDB" id="A0AAD1Z8W8"/>
<keyword evidence="3" id="KW-1185">Reference proteome</keyword>
<feature type="compositionally biased region" description="Basic and acidic residues" evidence="1">
    <location>
        <begin position="26"/>
        <end position="36"/>
    </location>
</feature>